<dbReference type="EMBL" id="JBHEZZ010000016">
    <property type="protein sequence ID" value="MFC1404746.1"/>
    <property type="molecule type" value="Genomic_DNA"/>
</dbReference>
<dbReference type="GO" id="GO:0016746">
    <property type="term" value="F:acyltransferase activity"/>
    <property type="evidence" value="ECO:0007669"/>
    <property type="project" value="UniProtKB-KW"/>
</dbReference>
<dbReference type="Proteomes" id="UP001592528">
    <property type="component" value="Unassembled WGS sequence"/>
</dbReference>
<dbReference type="EC" id="2.3.-.-" evidence="4"/>
<evidence type="ECO:0000259" key="3">
    <source>
        <dbReference type="PROSITE" id="PS51186"/>
    </source>
</evidence>
<dbReference type="Pfam" id="PF00583">
    <property type="entry name" value="Acetyltransf_1"/>
    <property type="match status" value="1"/>
</dbReference>
<evidence type="ECO:0000313" key="5">
    <source>
        <dbReference type="Proteomes" id="UP001592528"/>
    </source>
</evidence>
<dbReference type="CDD" id="cd04301">
    <property type="entry name" value="NAT_SF"/>
    <property type="match status" value="1"/>
</dbReference>
<dbReference type="InterPro" id="IPR016181">
    <property type="entry name" value="Acyl_CoA_acyltransferase"/>
</dbReference>
<reference evidence="4 5" key="1">
    <citation type="submission" date="2024-09" db="EMBL/GenBank/DDBJ databases">
        <authorList>
            <person name="Lee S.D."/>
        </authorList>
    </citation>
    <scope>NUCLEOTIDE SEQUENCE [LARGE SCALE GENOMIC DNA]</scope>
    <source>
        <strain evidence="4 5">N1-5</strain>
    </source>
</reference>
<gene>
    <name evidence="4" type="ORF">ACEZDJ_26000</name>
</gene>
<dbReference type="RefSeq" id="WP_030248672.1">
    <property type="nucleotide sequence ID" value="NZ_JBHEZZ010000016.1"/>
</dbReference>
<evidence type="ECO:0000313" key="4">
    <source>
        <dbReference type="EMBL" id="MFC1404746.1"/>
    </source>
</evidence>
<name>A0ABV6UTG3_9ACTN</name>
<keyword evidence="5" id="KW-1185">Reference proteome</keyword>
<proteinExistence type="predicted"/>
<dbReference type="InterPro" id="IPR050832">
    <property type="entry name" value="Bact_Acetyltransf"/>
</dbReference>
<dbReference type="SUPFAM" id="SSF55729">
    <property type="entry name" value="Acyl-CoA N-acyltransferases (Nat)"/>
    <property type="match status" value="1"/>
</dbReference>
<keyword evidence="1 4" id="KW-0808">Transferase</keyword>
<evidence type="ECO:0000256" key="2">
    <source>
        <dbReference type="ARBA" id="ARBA00023315"/>
    </source>
</evidence>
<feature type="domain" description="N-acetyltransferase" evidence="3">
    <location>
        <begin position="5"/>
        <end position="160"/>
    </location>
</feature>
<dbReference type="Gene3D" id="3.40.630.30">
    <property type="match status" value="1"/>
</dbReference>
<sequence length="170" mass="18965">MGMSVTTSIATEEDAERILKLQYLCYQSEAELYGDWAIEPLTQTLDSLRTELKERHVLVARLGDEVVGSVRGWVDGDGLGRIGRLCVHPRMQRHGLGTRLIGGMERLLAAGDQPVRGYRLFTGHRSLGNLRLYQRLGYRQTQVEEVTRSLSFIGLEKPVAEPVTQLAATA</sequence>
<accession>A0ABV6UTG3</accession>
<dbReference type="InterPro" id="IPR000182">
    <property type="entry name" value="GNAT_dom"/>
</dbReference>
<dbReference type="PROSITE" id="PS51186">
    <property type="entry name" value="GNAT"/>
    <property type="match status" value="1"/>
</dbReference>
<protein>
    <submittedName>
        <fullName evidence="4">GNAT family N-acetyltransferase</fullName>
        <ecNumber evidence="4">2.3.-.-</ecNumber>
    </submittedName>
</protein>
<keyword evidence="2 4" id="KW-0012">Acyltransferase</keyword>
<organism evidence="4 5">
    <name type="scientific">Streptacidiphilus cavernicola</name>
    <dbReference type="NCBI Taxonomy" id="3342716"/>
    <lineage>
        <taxon>Bacteria</taxon>
        <taxon>Bacillati</taxon>
        <taxon>Actinomycetota</taxon>
        <taxon>Actinomycetes</taxon>
        <taxon>Kitasatosporales</taxon>
        <taxon>Streptomycetaceae</taxon>
        <taxon>Streptacidiphilus</taxon>
    </lineage>
</organism>
<comment type="caution">
    <text evidence="4">The sequence shown here is derived from an EMBL/GenBank/DDBJ whole genome shotgun (WGS) entry which is preliminary data.</text>
</comment>
<evidence type="ECO:0000256" key="1">
    <source>
        <dbReference type="ARBA" id="ARBA00022679"/>
    </source>
</evidence>
<dbReference type="PANTHER" id="PTHR43877">
    <property type="entry name" value="AMINOALKYLPHOSPHONATE N-ACETYLTRANSFERASE-RELATED-RELATED"/>
    <property type="match status" value="1"/>
</dbReference>